<feature type="region of interest" description="Disordered" evidence="2">
    <location>
        <begin position="83"/>
        <end position="109"/>
    </location>
</feature>
<dbReference type="Proteomes" id="UP001143981">
    <property type="component" value="Unassembled WGS sequence"/>
</dbReference>
<evidence type="ECO:0000256" key="1">
    <source>
        <dbReference type="ARBA" id="ARBA00007447"/>
    </source>
</evidence>
<dbReference type="PROSITE" id="PS51767">
    <property type="entry name" value="PEPTIDASE_A1"/>
    <property type="match status" value="1"/>
</dbReference>
<evidence type="ECO:0000259" key="3">
    <source>
        <dbReference type="PROSITE" id="PS51767"/>
    </source>
</evidence>
<dbReference type="Gene3D" id="2.40.70.10">
    <property type="entry name" value="Acid Proteases"/>
    <property type="match status" value="1"/>
</dbReference>
<feature type="compositionally biased region" description="Basic and acidic residues" evidence="2">
    <location>
        <begin position="173"/>
        <end position="184"/>
    </location>
</feature>
<dbReference type="GO" id="GO:0004190">
    <property type="term" value="F:aspartic-type endopeptidase activity"/>
    <property type="evidence" value="ECO:0007669"/>
    <property type="project" value="InterPro"/>
</dbReference>
<dbReference type="PANTHER" id="PTHR47966:SF51">
    <property type="entry name" value="BETA-SITE APP-CLEAVING ENZYME, ISOFORM A-RELATED"/>
    <property type="match status" value="1"/>
</dbReference>
<reference evidence="4" key="1">
    <citation type="submission" date="2022-07" db="EMBL/GenBank/DDBJ databases">
        <title>Phylogenomic reconstructions and comparative analyses of Kickxellomycotina fungi.</title>
        <authorList>
            <person name="Reynolds N.K."/>
            <person name="Stajich J.E."/>
            <person name="Barry K."/>
            <person name="Grigoriev I.V."/>
            <person name="Crous P."/>
            <person name="Smith M.E."/>
        </authorList>
    </citation>
    <scope>NUCLEOTIDE SEQUENCE</scope>
    <source>
        <strain evidence="4">BCRC 34381</strain>
    </source>
</reference>
<gene>
    <name evidence="4" type="ORF">LPJ61_000486</name>
</gene>
<dbReference type="EMBL" id="JANBOI010000021">
    <property type="protein sequence ID" value="KAJ1735539.1"/>
    <property type="molecule type" value="Genomic_DNA"/>
</dbReference>
<dbReference type="OrthoDB" id="771136at2759"/>
<comment type="caution">
    <text evidence="4">The sequence shown here is derived from an EMBL/GenBank/DDBJ whole genome shotgun (WGS) entry which is preliminary data.</text>
</comment>
<dbReference type="InterPro" id="IPR021109">
    <property type="entry name" value="Peptidase_aspartic_dom_sf"/>
</dbReference>
<feature type="region of interest" description="Disordered" evidence="2">
    <location>
        <begin position="130"/>
        <end position="227"/>
    </location>
</feature>
<evidence type="ECO:0000256" key="2">
    <source>
        <dbReference type="SAM" id="MobiDB-lite"/>
    </source>
</evidence>
<name>A0A9W7YJI9_9FUNG</name>
<organism evidence="4 5">
    <name type="scientific">Coemansia biformis</name>
    <dbReference type="NCBI Taxonomy" id="1286918"/>
    <lineage>
        <taxon>Eukaryota</taxon>
        <taxon>Fungi</taxon>
        <taxon>Fungi incertae sedis</taxon>
        <taxon>Zoopagomycota</taxon>
        <taxon>Kickxellomycotina</taxon>
        <taxon>Kickxellomycetes</taxon>
        <taxon>Kickxellales</taxon>
        <taxon>Kickxellaceae</taxon>
        <taxon>Coemansia</taxon>
    </lineage>
</organism>
<feature type="compositionally biased region" description="Low complexity" evidence="2">
    <location>
        <begin position="185"/>
        <end position="211"/>
    </location>
</feature>
<feature type="compositionally biased region" description="Low complexity" evidence="2">
    <location>
        <begin position="142"/>
        <end position="153"/>
    </location>
</feature>
<feature type="domain" description="Peptidase A1" evidence="3">
    <location>
        <begin position="1"/>
        <end position="80"/>
    </location>
</feature>
<dbReference type="InterPro" id="IPR033121">
    <property type="entry name" value="PEPTIDASE_A1"/>
</dbReference>
<keyword evidence="5" id="KW-1185">Reference proteome</keyword>
<accession>A0A9W7YJI9</accession>
<feature type="non-terminal residue" evidence="4">
    <location>
        <position position="1"/>
    </location>
</feature>
<dbReference type="Pfam" id="PF00026">
    <property type="entry name" value="Asp"/>
    <property type="match status" value="1"/>
</dbReference>
<dbReference type="SUPFAM" id="SSF50630">
    <property type="entry name" value="Acid proteases"/>
    <property type="match status" value="1"/>
</dbReference>
<proteinExistence type="inferred from homology"/>
<comment type="similarity">
    <text evidence="1">Belongs to the peptidase A1 family.</text>
</comment>
<dbReference type="AlphaFoldDB" id="A0A9W7YJI9"/>
<evidence type="ECO:0000313" key="4">
    <source>
        <dbReference type="EMBL" id="KAJ1735539.1"/>
    </source>
</evidence>
<dbReference type="PANTHER" id="PTHR47966">
    <property type="entry name" value="BETA-SITE APP-CLEAVING ENZYME, ISOFORM A-RELATED"/>
    <property type="match status" value="1"/>
</dbReference>
<dbReference type="InterPro" id="IPR001461">
    <property type="entry name" value="Aspartic_peptidase_A1"/>
</dbReference>
<sequence>YGLYAIDCHKVNKPAVKFVFAGEPFAIRPSHYIIPVGRGRCVSAFAASTSPDLSRWVLGNTFLRAWHTTFDVEKFEIKLARAVQPDDEHEEQSAGAAQPHSSVSAPAADKAAVDSQLKRIIEALATVHPSDQQTTAAGHTKASAAVTSHARAAPTSHARVAPTSHAKTTLAPKSKDGHSHDSTARKTPAAAAATTAASTNTPDAAAAAANAGGVPTSLPIHHHQGSR</sequence>
<evidence type="ECO:0000313" key="5">
    <source>
        <dbReference type="Proteomes" id="UP001143981"/>
    </source>
</evidence>
<protein>
    <recommendedName>
        <fullName evidence="3">Peptidase A1 domain-containing protein</fullName>
    </recommendedName>
</protein>
<dbReference type="GO" id="GO:0006508">
    <property type="term" value="P:proteolysis"/>
    <property type="evidence" value="ECO:0007669"/>
    <property type="project" value="InterPro"/>
</dbReference>